<dbReference type="Proteomes" id="UP000001497">
    <property type="component" value="Chromosome"/>
</dbReference>
<proteinExistence type="predicted"/>
<organism evidence="1 2">
    <name type="scientific">Fibrobacter succinogenes (strain ATCC 19169 / S85)</name>
    <dbReference type="NCBI Taxonomy" id="59374"/>
    <lineage>
        <taxon>Bacteria</taxon>
        <taxon>Pseudomonadati</taxon>
        <taxon>Fibrobacterota</taxon>
        <taxon>Fibrobacteria</taxon>
        <taxon>Fibrobacterales</taxon>
        <taxon>Fibrobacteraceae</taxon>
        <taxon>Fibrobacter</taxon>
    </lineage>
</organism>
<sequence length="1214" mass="139875">MKGLNIMSKMIQTASGFQYSVNIEYDLHNTEKLGNFIPTRSSLSLLEDILDSTQNSATNRARILIGAYGKGKSHIVLTILSLLMKKNRDLFVHLNEKLQENNRLSALLKNYYSGKVKLLPVVISGNSTSLHQAFIFSLQKTLSDNNLMDVMPETNYAAAIKTIQKWEKDYPQTFKTFAKGINGTVKAFIEKLQDFDVNAYRQFEQVYPELTAGSIFNPFVGFDVVDLYESVAKALKRTSKWTGLYVVYDEFSKYLEANISTASVSDTKMLQDFAEKCSRSGDTQMHLMLISHKEIANYIDQLPKQKTDGWRGISERFEHVLLNNNFTQVYEIISSVIKKKPADWNRFKKSQNKKFDDLFAIYCNHSLFNEMKPDEVQKLLLDCYPLHPVSVFILPRLSEQIAQNERTLFTFLSAQGHSTLSAFLSGYDDSNFKLVTPDLLFDYFEQLFKKEIYNNEIRDVYLLANRALEKIGKKKILECKIIKTLCLLYILQQFEKIKPVKEEIFHIYKNEYTEEDILLAIDNLVEKEFVVYLRQSNSYLKLKESSGVDIEKTINDEIERQRSKFDLCDVLNEFNTSAYLYPSRYNDKYEMTRWFDFIFVSDKEFLEDTDWQNRYAERDSDGQVIAVVLGGKNSAKKIRTLVEQVSVAQRQILFVVPSQFKEIESTAKKYSAVYALREKSHGDSALEDEYQVVIDDLSEVLYGFVADYIRAERNASSYIYCGEDACISRKSELSEKLSEICENIYSKAPIIKNEAINKNSPTTVMENAREKVISALLRNELEYNLGLTGTGPDVFIMRSVLINTGLLINEKNDVRLNFDFQKKDDVAVVKPIVDALQWFVNNAAEKNKASFGALYRRLTSPSGKIGMRKGIIPIFIAAFLHCHKRSISIHNEYGTVEISAQTLNQINKNPDSYTLTYISWDSTKEKYIHDMKTLFGQWLTPYEMKSLEIDGLFAAMNRWYFDLPKYTKEIYSKANPKKTNQVFVDFLNLFTQNVSCEEILFERIPMVFTGKPSCGENVLTKLSDAKKDIDDSIIRLKQLLLDITRNVFANQPVKKASVPSICKEWTKKLDKNVSDNVFDDGITDRMLNLFYQNMSDESKFIEGLAEILTGLRIVDWNFNTIDSFKNKLKECKKTAENYKETDTRNQDNSYRLSFTDEMGRESTKTFSKVDLTPRSRLLFNKMEDALNTMGQALSVAEKRQVVVDILQKMCGENN</sequence>
<dbReference type="EMBL" id="CP001792">
    <property type="protein sequence ID" value="ACX75262.1"/>
    <property type="molecule type" value="Genomic_DNA"/>
</dbReference>
<evidence type="ECO:0000313" key="2">
    <source>
        <dbReference type="Proteomes" id="UP000001497"/>
    </source>
</evidence>
<gene>
    <name evidence="1" type="ordered locus">Fisuc_1667</name>
</gene>
<reference evidence="1" key="1">
    <citation type="submission" date="2009-10" db="EMBL/GenBank/DDBJ databases">
        <title>Complete sequence of Fibrobacter succinogenes subsp. succinogenes S85.</title>
        <authorList>
            <consortium name="US DOE Joint Genome Institute"/>
            <person name="Lucas S."/>
            <person name="Copeland A."/>
            <person name="Lapidus A."/>
            <person name="Glavina del Rio T."/>
            <person name="Tice H."/>
            <person name="Bruce D."/>
            <person name="Goodwin L."/>
            <person name="Pitluck S."/>
            <person name="Chertkov O."/>
            <person name="Detter J.C."/>
            <person name="Han C."/>
            <person name="Tapia R."/>
            <person name="Larimer F."/>
            <person name="Land M."/>
            <person name="Hauser L."/>
            <person name="Kyrpides N."/>
            <person name="Mikhailova N."/>
            <person name="Weimer P.J."/>
            <person name="Stevenson D.M."/>
            <person name="Boyum J."/>
            <person name="Brumm P.I."/>
            <person name="Mead D."/>
        </authorList>
    </citation>
    <scope>NUCLEOTIDE SEQUENCE [LARGE SCALE GENOMIC DNA]</scope>
    <source>
        <strain evidence="1">S85</strain>
    </source>
</reference>
<dbReference type="RefSeq" id="WP_015732080.1">
    <property type="nucleotide sequence ID" value="NC_013410.1"/>
</dbReference>
<accession>A0ABN3YVZ9</accession>
<keyword evidence="2" id="KW-1185">Reference proteome</keyword>
<name>A0ABN3YVZ9_FIBSS</name>
<protein>
    <submittedName>
        <fullName evidence="1">Uncharacterized protein</fullName>
    </submittedName>
</protein>
<evidence type="ECO:0000313" key="1">
    <source>
        <dbReference type="EMBL" id="ACX75262.1"/>
    </source>
</evidence>